<dbReference type="EMBL" id="CP012752">
    <property type="protein sequence ID" value="ALG07408.1"/>
    <property type="molecule type" value="Genomic_DNA"/>
</dbReference>
<dbReference type="PROSITE" id="PS50977">
    <property type="entry name" value="HTH_TETR_2"/>
    <property type="match status" value="1"/>
</dbReference>
<dbReference type="Pfam" id="PF00440">
    <property type="entry name" value="TetR_N"/>
    <property type="match status" value="1"/>
</dbReference>
<reference evidence="6 7" key="1">
    <citation type="submission" date="2015-07" db="EMBL/GenBank/DDBJ databases">
        <title>Genome sequencing of Kibdelosporangium phytohabitans.</title>
        <authorList>
            <person name="Qin S."/>
            <person name="Xing K."/>
        </authorList>
    </citation>
    <scope>NUCLEOTIDE SEQUENCE [LARGE SCALE GENOMIC DNA]</scope>
    <source>
        <strain evidence="6 7">KLBMP1111</strain>
    </source>
</reference>
<feature type="DNA-binding region" description="H-T-H motif" evidence="4">
    <location>
        <begin position="23"/>
        <end position="42"/>
    </location>
</feature>
<dbReference type="Proteomes" id="UP000063699">
    <property type="component" value="Chromosome"/>
</dbReference>
<evidence type="ECO:0000259" key="5">
    <source>
        <dbReference type="PROSITE" id="PS50977"/>
    </source>
</evidence>
<dbReference type="InterPro" id="IPR050109">
    <property type="entry name" value="HTH-type_TetR-like_transc_reg"/>
</dbReference>
<gene>
    <name evidence="6" type="ORF">AOZ06_11175</name>
</gene>
<accession>A0A0N9HZT7</accession>
<keyword evidence="7" id="KW-1185">Reference proteome</keyword>
<dbReference type="OrthoDB" id="8654052at2"/>
<evidence type="ECO:0000313" key="6">
    <source>
        <dbReference type="EMBL" id="ALG07408.1"/>
    </source>
</evidence>
<feature type="domain" description="HTH tetR-type" evidence="5">
    <location>
        <begin position="2"/>
        <end position="60"/>
    </location>
</feature>
<evidence type="ECO:0000256" key="2">
    <source>
        <dbReference type="ARBA" id="ARBA00023125"/>
    </source>
</evidence>
<dbReference type="RefSeq" id="WP_054289376.1">
    <property type="nucleotide sequence ID" value="NZ_CP012752.1"/>
</dbReference>
<evidence type="ECO:0000256" key="3">
    <source>
        <dbReference type="ARBA" id="ARBA00023163"/>
    </source>
</evidence>
<dbReference type="InterPro" id="IPR009057">
    <property type="entry name" value="Homeodomain-like_sf"/>
</dbReference>
<dbReference type="AlphaFoldDB" id="A0A0N9HZT7"/>
<dbReference type="GO" id="GO:0003700">
    <property type="term" value="F:DNA-binding transcription factor activity"/>
    <property type="evidence" value="ECO:0007669"/>
    <property type="project" value="TreeGrafter"/>
</dbReference>
<organism evidence="6 7">
    <name type="scientific">Kibdelosporangium phytohabitans</name>
    <dbReference type="NCBI Taxonomy" id="860235"/>
    <lineage>
        <taxon>Bacteria</taxon>
        <taxon>Bacillati</taxon>
        <taxon>Actinomycetota</taxon>
        <taxon>Actinomycetes</taxon>
        <taxon>Pseudonocardiales</taxon>
        <taxon>Pseudonocardiaceae</taxon>
        <taxon>Kibdelosporangium</taxon>
    </lineage>
</organism>
<protein>
    <submittedName>
        <fullName evidence="6">TetR family transcriptional regulator</fullName>
    </submittedName>
</protein>
<evidence type="ECO:0000313" key="7">
    <source>
        <dbReference type="Proteomes" id="UP000063699"/>
    </source>
</evidence>
<proteinExistence type="predicted"/>
<keyword evidence="1" id="KW-0805">Transcription regulation</keyword>
<evidence type="ECO:0000256" key="1">
    <source>
        <dbReference type="ARBA" id="ARBA00023015"/>
    </source>
</evidence>
<dbReference type="STRING" id="860235.AOZ06_11175"/>
<dbReference type="InterPro" id="IPR036271">
    <property type="entry name" value="Tet_transcr_reg_TetR-rel_C_sf"/>
</dbReference>
<dbReference type="SUPFAM" id="SSF48498">
    <property type="entry name" value="Tetracyclin repressor-like, C-terminal domain"/>
    <property type="match status" value="1"/>
</dbReference>
<dbReference type="InterPro" id="IPR001647">
    <property type="entry name" value="HTH_TetR"/>
</dbReference>
<dbReference type="SUPFAM" id="SSF46689">
    <property type="entry name" value="Homeodomain-like"/>
    <property type="match status" value="1"/>
</dbReference>
<name>A0A0N9HZT7_9PSEU</name>
<sequence>MERTRSAILAAAASVLARDRTATLPQIAAAAGVGRTTVHRYYADRDTLIKAAVEDSAQVIGEAIGEARLDEGPPVEALHRLVTAYLSVGDRLVFLFNDPHVMQQYGVDQPEQPPSADPVMDLIERGQREGVFDDQSTAWWIQHVLWALVYTGIDEVSKGNLSRHGVAATVIRTLERGILA</sequence>
<evidence type="ECO:0000256" key="4">
    <source>
        <dbReference type="PROSITE-ProRule" id="PRU00335"/>
    </source>
</evidence>
<keyword evidence="2 4" id="KW-0238">DNA-binding</keyword>
<dbReference type="Gene3D" id="1.10.357.10">
    <property type="entry name" value="Tetracycline Repressor, domain 2"/>
    <property type="match status" value="1"/>
</dbReference>
<dbReference type="KEGG" id="kphy:AOZ06_11175"/>
<dbReference type="PANTHER" id="PTHR30055:SF234">
    <property type="entry name" value="HTH-TYPE TRANSCRIPTIONAL REGULATOR BETI"/>
    <property type="match status" value="1"/>
</dbReference>
<dbReference type="PANTHER" id="PTHR30055">
    <property type="entry name" value="HTH-TYPE TRANSCRIPTIONAL REGULATOR RUTR"/>
    <property type="match status" value="1"/>
</dbReference>
<keyword evidence="3" id="KW-0804">Transcription</keyword>
<dbReference type="GO" id="GO:0000976">
    <property type="term" value="F:transcription cis-regulatory region binding"/>
    <property type="evidence" value="ECO:0007669"/>
    <property type="project" value="TreeGrafter"/>
</dbReference>